<dbReference type="GO" id="GO:0016020">
    <property type="term" value="C:membrane"/>
    <property type="evidence" value="ECO:0007669"/>
    <property type="project" value="InterPro"/>
</dbReference>
<feature type="transmembrane region" description="Helical" evidence="2">
    <location>
        <begin position="213"/>
        <end position="240"/>
    </location>
</feature>
<dbReference type="AlphaFoldDB" id="A0A1Q3FZP0"/>
<feature type="signal peptide" evidence="3">
    <location>
        <begin position="1"/>
        <end position="20"/>
    </location>
</feature>
<dbReference type="Pfam" id="PF06809">
    <property type="entry name" value="NPDC1"/>
    <property type="match status" value="1"/>
</dbReference>
<name>A0A1Q3FZP0_CULTA</name>
<accession>A0A1Q3FZP0</accession>
<reference evidence="4" key="1">
    <citation type="submission" date="2017-01" db="EMBL/GenBank/DDBJ databases">
        <title>A deep insight into the sialotranscriptome of adult male and female Cluex tarsalis mosquitoes.</title>
        <authorList>
            <person name="Ribeiro J.M."/>
            <person name="Moreira F."/>
            <person name="Bernard K.A."/>
            <person name="Calvo E."/>
        </authorList>
    </citation>
    <scope>NUCLEOTIDE SEQUENCE</scope>
    <source>
        <strain evidence="4">Kern County</strain>
        <tissue evidence="4">Salivary glands</tissue>
    </source>
</reference>
<proteinExistence type="predicted"/>
<evidence type="ECO:0000256" key="3">
    <source>
        <dbReference type="SAM" id="SignalP"/>
    </source>
</evidence>
<keyword evidence="2" id="KW-1133">Transmembrane helix</keyword>
<feature type="compositionally biased region" description="Acidic residues" evidence="1">
    <location>
        <begin position="307"/>
        <end position="317"/>
    </location>
</feature>
<sequence>MCRLRWILCSLIIVISSTNAEHFPGLRRTKPNQPGHPSWVSNDARETPEFLKTLNDLIEEQARRRFLEHLQRFQLNRNILQRTEQEETSRPAFTYQLPLKNNADLDKPIEFAVNPSDPRFYDNIPDTDPEEIDTVDKSVDNSKDYDSEPAHKSNPNLPPSPQDIKPKLPIYHHKQKQLDNRLRFKEPIIGENLMPQRVNGVIQRPVEMDGAFISLYIVALIGGISAAVTVGLISVGIGWYTLHKKAKAAADVDYPAYGVTGPNKDSSPSGDKRLAQSAQMYHYQHQKQQIIAMENHNNVDKNGPSEAESEDDNEEGDYTVYECPGLAPTGEMEVKNPLFADDVALTPGATQSSATPVNKCTPSDGQAANDGRQKKQNK</sequence>
<feature type="compositionally biased region" description="Polar residues" evidence="1">
    <location>
        <begin position="348"/>
        <end position="366"/>
    </location>
</feature>
<keyword evidence="2" id="KW-0812">Transmembrane</keyword>
<protein>
    <submittedName>
        <fullName evidence="4">Putative neural proliferation differentiation and control protein</fullName>
    </submittedName>
</protein>
<feature type="chain" id="PRO_5010290119" evidence="3">
    <location>
        <begin position="21"/>
        <end position="378"/>
    </location>
</feature>
<feature type="region of interest" description="Disordered" evidence="1">
    <location>
        <begin position="297"/>
        <end position="378"/>
    </location>
</feature>
<evidence type="ECO:0000256" key="1">
    <source>
        <dbReference type="SAM" id="MobiDB-lite"/>
    </source>
</evidence>
<feature type="compositionally biased region" description="Basic and acidic residues" evidence="1">
    <location>
        <begin position="134"/>
        <end position="151"/>
    </location>
</feature>
<keyword evidence="2" id="KW-0472">Membrane</keyword>
<feature type="region of interest" description="Disordered" evidence="1">
    <location>
        <begin position="114"/>
        <end position="167"/>
    </location>
</feature>
<evidence type="ECO:0000313" key="4">
    <source>
        <dbReference type="EMBL" id="JAV33041.1"/>
    </source>
</evidence>
<organism evidence="4">
    <name type="scientific">Culex tarsalis</name>
    <name type="common">Encephalitis mosquito</name>
    <dbReference type="NCBI Taxonomy" id="7177"/>
    <lineage>
        <taxon>Eukaryota</taxon>
        <taxon>Metazoa</taxon>
        <taxon>Ecdysozoa</taxon>
        <taxon>Arthropoda</taxon>
        <taxon>Hexapoda</taxon>
        <taxon>Insecta</taxon>
        <taxon>Pterygota</taxon>
        <taxon>Neoptera</taxon>
        <taxon>Endopterygota</taxon>
        <taxon>Diptera</taxon>
        <taxon>Nematocera</taxon>
        <taxon>Culicoidea</taxon>
        <taxon>Culicidae</taxon>
        <taxon>Culicinae</taxon>
        <taxon>Culicini</taxon>
        <taxon>Culex</taxon>
        <taxon>Culex</taxon>
    </lineage>
</organism>
<dbReference type="InterPro" id="IPR009635">
    <property type="entry name" value="NPDC1"/>
</dbReference>
<dbReference type="PANTHER" id="PTHR23352">
    <property type="entry name" value="NEURAL PROLIFERATION DIFFERENTIATION AND CONTROL PROTEIN-1 NPDC-1 PROTEIN"/>
    <property type="match status" value="1"/>
</dbReference>
<evidence type="ECO:0000256" key="2">
    <source>
        <dbReference type="SAM" id="Phobius"/>
    </source>
</evidence>
<dbReference type="PANTHER" id="PTHR23352:SF2">
    <property type="entry name" value="NEURAL PROLIFERATION DIFFERENTIATION AND CONTROL PROTEIN 1"/>
    <property type="match status" value="1"/>
</dbReference>
<keyword evidence="3" id="KW-0732">Signal</keyword>
<dbReference type="EMBL" id="GFDL01002004">
    <property type="protein sequence ID" value="JAV33041.1"/>
    <property type="molecule type" value="Transcribed_RNA"/>
</dbReference>